<comment type="caution">
    <text evidence="2">The sequence shown here is derived from an EMBL/GenBank/DDBJ whole genome shotgun (WGS) entry which is preliminary data.</text>
</comment>
<evidence type="ECO:0000256" key="1">
    <source>
        <dbReference type="SAM" id="MobiDB-lite"/>
    </source>
</evidence>
<gene>
    <name evidence="2" type="ORF">Q8A67_020488</name>
</gene>
<dbReference type="AlphaFoldDB" id="A0AA88P8W5"/>
<dbReference type="Proteomes" id="UP001187343">
    <property type="component" value="Unassembled WGS sequence"/>
</dbReference>
<keyword evidence="3" id="KW-1185">Reference proteome</keyword>
<protein>
    <submittedName>
        <fullName evidence="2">Uncharacterized protein</fullName>
    </submittedName>
</protein>
<accession>A0AA88P8W5</accession>
<evidence type="ECO:0000313" key="3">
    <source>
        <dbReference type="Proteomes" id="UP001187343"/>
    </source>
</evidence>
<reference evidence="2" key="1">
    <citation type="submission" date="2023-08" db="EMBL/GenBank/DDBJ databases">
        <title>Chromosome-level Genome Assembly of mud carp (Cirrhinus molitorella).</title>
        <authorList>
            <person name="Liu H."/>
        </authorList>
    </citation>
    <scope>NUCLEOTIDE SEQUENCE</scope>
    <source>
        <strain evidence="2">Prfri</strain>
        <tissue evidence="2">Muscle</tissue>
    </source>
</reference>
<proteinExistence type="predicted"/>
<dbReference type="EMBL" id="JAUYZG010000020">
    <property type="protein sequence ID" value="KAK2876392.1"/>
    <property type="molecule type" value="Genomic_DNA"/>
</dbReference>
<name>A0AA88P8W5_9TELE</name>
<feature type="region of interest" description="Disordered" evidence="1">
    <location>
        <begin position="116"/>
        <end position="138"/>
    </location>
</feature>
<sequence length="138" mass="15481">MFAHRTLLSIVSRMSDHLLHRARLSQHLRVSFLHMGVQFQTTKLEAISWQTDALQFRSGCELELGVLWARRGYSLEILVGWSHTGKVNGFWNRPFVCVCGYRDMVAMTPSSSSLSCPLSQQGRMSAPGEEAPLTASAR</sequence>
<evidence type="ECO:0000313" key="2">
    <source>
        <dbReference type="EMBL" id="KAK2876392.1"/>
    </source>
</evidence>
<organism evidence="2 3">
    <name type="scientific">Cirrhinus molitorella</name>
    <name type="common">mud carp</name>
    <dbReference type="NCBI Taxonomy" id="172907"/>
    <lineage>
        <taxon>Eukaryota</taxon>
        <taxon>Metazoa</taxon>
        <taxon>Chordata</taxon>
        <taxon>Craniata</taxon>
        <taxon>Vertebrata</taxon>
        <taxon>Euteleostomi</taxon>
        <taxon>Actinopterygii</taxon>
        <taxon>Neopterygii</taxon>
        <taxon>Teleostei</taxon>
        <taxon>Ostariophysi</taxon>
        <taxon>Cypriniformes</taxon>
        <taxon>Cyprinidae</taxon>
        <taxon>Labeoninae</taxon>
        <taxon>Labeonini</taxon>
        <taxon>Cirrhinus</taxon>
    </lineage>
</organism>